<evidence type="ECO:0000313" key="1">
    <source>
        <dbReference type="EMBL" id="MCF4121406.1"/>
    </source>
</evidence>
<proteinExistence type="predicted"/>
<name>A0AA41QE03_9MICO</name>
<organism evidence="1 2">
    <name type="scientific">Antribacter soli</name>
    <dbReference type="NCBI Taxonomy" id="2910976"/>
    <lineage>
        <taxon>Bacteria</taxon>
        <taxon>Bacillati</taxon>
        <taxon>Actinomycetota</taxon>
        <taxon>Actinomycetes</taxon>
        <taxon>Micrococcales</taxon>
        <taxon>Promicromonosporaceae</taxon>
        <taxon>Antribacter</taxon>
    </lineage>
</organism>
<dbReference type="EMBL" id="JAKGSG010000029">
    <property type="protein sequence ID" value="MCF4121406.1"/>
    <property type="molecule type" value="Genomic_DNA"/>
</dbReference>
<comment type="caution">
    <text evidence="1">The sequence shown here is derived from an EMBL/GenBank/DDBJ whole genome shotgun (WGS) entry which is preliminary data.</text>
</comment>
<sequence>MNITERVDAAIATAVYDVVLPIDTMGVTFSDDDLAAVAEAYAADPAATIEAADVRFAQHMDAATAAASDDDAEEATLRARAALALKERLESL</sequence>
<dbReference type="RefSeq" id="WP_236089202.1">
    <property type="nucleotide sequence ID" value="NZ_JAKGSG010000029.1"/>
</dbReference>
<dbReference type="AlphaFoldDB" id="A0AA41QE03"/>
<evidence type="ECO:0000313" key="2">
    <source>
        <dbReference type="Proteomes" id="UP001165405"/>
    </source>
</evidence>
<gene>
    <name evidence="1" type="ORF">L1785_10480</name>
</gene>
<dbReference type="Proteomes" id="UP001165405">
    <property type="component" value="Unassembled WGS sequence"/>
</dbReference>
<reference evidence="1" key="1">
    <citation type="submission" date="2022-01" db="EMBL/GenBank/DDBJ databases">
        <title>Antribacter sp. nov., isolated from Guizhou of China.</title>
        <authorList>
            <person name="Chengliang C."/>
            <person name="Ya Z."/>
        </authorList>
    </citation>
    <scope>NUCLEOTIDE SEQUENCE</scope>
    <source>
        <strain evidence="1">KLBMP 9083</strain>
    </source>
</reference>
<keyword evidence="2" id="KW-1185">Reference proteome</keyword>
<accession>A0AA41QE03</accession>
<protein>
    <submittedName>
        <fullName evidence="1">Uncharacterized protein</fullName>
    </submittedName>
</protein>